<comment type="caution">
    <text evidence="5">The sequence shown here is derived from an EMBL/GenBank/DDBJ whole genome shotgun (WGS) entry which is preliminary data.</text>
</comment>
<evidence type="ECO:0000256" key="1">
    <source>
        <dbReference type="ARBA" id="ARBA00001933"/>
    </source>
</evidence>
<keyword evidence="3 5" id="KW-0808">Transferase</keyword>
<dbReference type="HAMAP" id="MF_00051">
    <property type="entry name" value="SHMT"/>
    <property type="match status" value="1"/>
</dbReference>
<comment type="caution">
    <text evidence="3">Lacks conserved residue(s) required for the propagation of feature annotation.</text>
</comment>
<comment type="subunit">
    <text evidence="3">Homodimer.</text>
</comment>
<sequence length="446" mass="49780">MWEWFLAITSPRKQQVNMDITTINPVNKTNLLTHDVLVESILEDEVINQTRSLNLITSENLVSKAVIGVRTNVFINKNIEGYPRGRYYGGCKYADELEEVAIDRAKHLFKCKYANVQPHSGSQMNQAVILALLSPGDTIMAMDFGYNGHSTHESVVNISGMCFKRISYGIDPKTGTIDMNMVLNVAVRHRPKLIIVGCTLYPRTIDWKAFRRVADIVDSSLLADVSHIAGLIVTGLQPSPIDYCDVVTTTTHSSLRGVHGGLILSNNRELFDQVSDVLVPGLQDGPMMDVIAAKAVTFYEAKQDGYKMWVRSVVENAKAMVERFKNKKIDVVSNGTDNHLVIIDLKTLGIADKQVTSSLDRCYIMVNKTIIPNDLLSVNTFSCLRLDTCTCTSRGLRKVDFEKIADIIADVLLEIKNKGDMSLSLETSTRKQVLDLTDRYPINYNV</sequence>
<dbReference type="InterPro" id="IPR039429">
    <property type="entry name" value="SHMT-like_dom"/>
</dbReference>
<evidence type="ECO:0000256" key="3">
    <source>
        <dbReference type="HAMAP-Rule" id="MF_00051"/>
    </source>
</evidence>
<dbReference type="GO" id="GO:0004372">
    <property type="term" value="F:glycine hydroxymethyltransferase activity"/>
    <property type="evidence" value="ECO:0007669"/>
    <property type="project" value="UniProtKB-EC"/>
</dbReference>
<dbReference type="EMBL" id="NXGM01000029">
    <property type="protein sequence ID" value="PIM95457.1"/>
    <property type="molecule type" value="Genomic_DNA"/>
</dbReference>
<keyword evidence="2 3" id="KW-0663">Pyridoxal phosphate</keyword>
<dbReference type="Proteomes" id="UP000228684">
    <property type="component" value="Unassembled WGS sequence"/>
</dbReference>
<dbReference type="InterPro" id="IPR049943">
    <property type="entry name" value="Ser_HO-MeTrfase-like"/>
</dbReference>
<name>A0ABX4MFL8_9HYPH</name>
<dbReference type="InterPro" id="IPR015424">
    <property type="entry name" value="PyrdxlP-dep_Trfase"/>
</dbReference>
<feature type="domain" description="Serine hydroxymethyltransferase-like" evidence="4">
    <location>
        <begin position="34"/>
        <end position="408"/>
    </location>
</feature>
<proteinExistence type="inferred from homology"/>
<comment type="similarity">
    <text evidence="3">Belongs to the SHMT family.</text>
</comment>
<feature type="site" description="Plays an important role in substrate specificity" evidence="3">
    <location>
        <position position="252"/>
    </location>
</feature>
<dbReference type="EC" id="2.1.2.1" evidence="3"/>
<protein>
    <recommendedName>
        <fullName evidence="3">Serine hydroxymethyltransferase</fullName>
        <shortName evidence="3">SHMT</shortName>
        <shortName evidence="3">Serine methylase</shortName>
        <ecNumber evidence="3">2.1.2.1</ecNumber>
    </recommendedName>
</protein>
<dbReference type="Gene3D" id="3.90.1150.10">
    <property type="entry name" value="Aspartate Aminotransferase, domain 1"/>
    <property type="match status" value="1"/>
</dbReference>
<evidence type="ECO:0000313" key="6">
    <source>
        <dbReference type="Proteomes" id="UP000228684"/>
    </source>
</evidence>
<dbReference type="Gene3D" id="3.40.640.10">
    <property type="entry name" value="Type I PLP-dependent aspartate aminotransferase-like (Major domain)"/>
    <property type="match status" value="1"/>
</dbReference>
<dbReference type="NCBIfam" id="NF000586">
    <property type="entry name" value="PRK00011.1"/>
    <property type="match status" value="1"/>
</dbReference>
<keyword evidence="3" id="KW-0028">Amino-acid biosynthesis</keyword>
<comment type="catalytic activity">
    <reaction evidence="3">
        <text>(6R)-5,10-methylene-5,6,7,8-tetrahydrofolate + glycine + H2O = (6S)-5,6,7,8-tetrahydrofolate + L-serine</text>
        <dbReference type="Rhea" id="RHEA:15481"/>
        <dbReference type="ChEBI" id="CHEBI:15377"/>
        <dbReference type="ChEBI" id="CHEBI:15636"/>
        <dbReference type="ChEBI" id="CHEBI:33384"/>
        <dbReference type="ChEBI" id="CHEBI:57305"/>
        <dbReference type="ChEBI" id="CHEBI:57453"/>
        <dbReference type="EC" id="2.1.2.1"/>
    </reaction>
</comment>
<organism evidence="5 6">
    <name type="scientific">Candidatus Hodgkinia cicadicola</name>
    <dbReference type="NCBI Taxonomy" id="573658"/>
    <lineage>
        <taxon>Bacteria</taxon>
        <taxon>Pseudomonadati</taxon>
        <taxon>Pseudomonadota</taxon>
        <taxon>Alphaproteobacteria</taxon>
        <taxon>Hyphomicrobiales</taxon>
        <taxon>Candidatus Hodgkinia</taxon>
    </lineage>
</organism>
<evidence type="ECO:0000256" key="2">
    <source>
        <dbReference type="ARBA" id="ARBA00022898"/>
    </source>
</evidence>
<dbReference type="InterPro" id="IPR015422">
    <property type="entry name" value="PyrdxlP-dep_Trfase_small"/>
</dbReference>
<dbReference type="PANTHER" id="PTHR11680">
    <property type="entry name" value="SERINE HYDROXYMETHYLTRANSFERASE"/>
    <property type="match status" value="1"/>
</dbReference>
<gene>
    <name evidence="3 5" type="primary">glyA</name>
    <name evidence="5" type="ORF">magneo_161</name>
</gene>
<accession>A0ABX4MFL8</accession>
<comment type="pathway">
    <text evidence="3">Amino-acid biosynthesis; glycine biosynthesis; glycine from L-serine: step 1/1.</text>
</comment>
<dbReference type="Pfam" id="PF00464">
    <property type="entry name" value="SHMT"/>
    <property type="match status" value="1"/>
</dbReference>
<dbReference type="CDD" id="cd00378">
    <property type="entry name" value="SHMT"/>
    <property type="match status" value="1"/>
</dbReference>
<evidence type="ECO:0000313" key="5">
    <source>
        <dbReference type="EMBL" id="PIM95457.1"/>
    </source>
</evidence>
<comment type="pathway">
    <text evidence="3">One-carbon metabolism; tetrahydrofolate interconversion.</text>
</comment>
<comment type="function">
    <text evidence="3">Catalyzes the reversible interconversion of serine and glycine with tetrahydrofolate (THF) serving as the one-carbon carrier. This reaction serves as the major source of one-carbon groups required for the biosynthesis of purines, thymidylate, methionine, and other important biomolecules. Also exhibits THF-independent aldolase activity toward beta-hydroxyamino acids, producing glycine and aldehydes, via a retro-aldol mechanism.</text>
</comment>
<dbReference type="InterPro" id="IPR015421">
    <property type="entry name" value="PyrdxlP-dep_Trfase_major"/>
</dbReference>
<comment type="cofactor">
    <cofactor evidence="1 3">
        <name>pyridoxal 5'-phosphate</name>
        <dbReference type="ChEBI" id="CHEBI:597326"/>
    </cofactor>
</comment>
<dbReference type="InterPro" id="IPR001085">
    <property type="entry name" value="Ser_HO-MeTrfase"/>
</dbReference>
<keyword evidence="3" id="KW-0963">Cytoplasm</keyword>
<dbReference type="PIRSF" id="PIRSF000412">
    <property type="entry name" value="SHMT"/>
    <property type="match status" value="1"/>
</dbReference>
<keyword evidence="3" id="KW-0554">One-carbon metabolism</keyword>
<comment type="subcellular location">
    <subcellularLocation>
        <location evidence="3">Cytoplasm</location>
    </subcellularLocation>
</comment>
<dbReference type="PANTHER" id="PTHR11680:SF35">
    <property type="entry name" value="SERINE HYDROXYMETHYLTRANSFERASE 1"/>
    <property type="match status" value="1"/>
</dbReference>
<dbReference type="SUPFAM" id="SSF53383">
    <property type="entry name" value="PLP-dependent transferases"/>
    <property type="match status" value="1"/>
</dbReference>
<evidence type="ECO:0000259" key="4">
    <source>
        <dbReference type="Pfam" id="PF00464"/>
    </source>
</evidence>
<keyword evidence="6" id="KW-1185">Reference proteome</keyword>
<reference evidence="5" key="1">
    <citation type="submission" date="2017-09" db="EMBL/GenBank/DDBJ databases">
        <authorList>
            <person name="Campbell M.A."/>
            <person name="Lukasik P."/>
            <person name="Simon C."/>
            <person name="McCutcheon J.P."/>
        </authorList>
    </citation>
    <scope>NUCLEOTIDE SEQUENCE [LARGE SCALE GENOMIC DNA]</scope>
    <source>
        <strain evidence="5">MAGNEO</strain>
    </source>
</reference>